<evidence type="ECO:0000313" key="1">
    <source>
        <dbReference type="EMBL" id="MBZ0159254.1"/>
    </source>
</evidence>
<proteinExistence type="predicted"/>
<dbReference type="InterPro" id="IPR054795">
    <property type="entry name" value="TumE"/>
</dbReference>
<dbReference type="Proteomes" id="UP001197609">
    <property type="component" value="Unassembled WGS sequence"/>
</dbReference>
<protein>
    <submittedName>
        <fullName evidence="1">DUF6516 family protein</fullName>
    </submittedName>
</protein>
<organism evidence="1 2">
    <name type="scientific">Candidatus Methylomirabilis tolerans</name>
    <dbReference type="NCBI Taxonomy" id="3123416"/>
    <lineage>
        <taxon>Bacteria</taxon>
        <taxon>Candidatus Methylomirabilota</taxon>
        <taxon>Candidatus Methylomirabilia</taxon>
        <taxon>Candidatus Methylomirabilales</taxon>
        <taxon>Candidatus Methylomirabilaceae</taxon>
        <taxon>Candidatus Methylomirabilis</taxon>
    </lineage>
</organism>
<reference evidence="1 2" key="1">
    <citation type="journal article" date="2021" name="bioRxiv">
        <title>Unraveling nitrogen, sulfur and carbon metabolic pathways and microbial community transcriptional responses to substrate deprivation and toxicity stresses in a bioreactor mimicking anoxic brackish coastal sediment conditions.</title>
        <authorList>
            <person name="Martins P.D."/>
            <person name="Echeveste M.J."/>
            <person name="Arshad A."/>
            <person name="Kurth J."/>
            <person name="Ouboter H."/>
            <person name="Jetten M.S.M."/>
            <person name="Welte C.U."/>
        </authorList>
    </citation>
    <scope>NUCLEOTIDE SEQUENCE [LARGE SCALE GENOMIC DNA]</scope>
    <source>
        <strain evidence="1">MAG_38</strain>
    </source>
</reference>
<dbReference type="Pfam" id="PF20126">
    <property type="entry name" value="TumE"/>
    <property type="match status" value="1"/>
</dbReference>
<accession>A0AAJ1ESD4</accession>
<sequence length="128" mass="14853">MSLLRDYLALIQQAVRTLSGIHIEVYREQLFTPTRATLQIRFRLADDSLLEISETLVVEAGALVWLSYRYHWQAATGTAFIRYDNAPHHPELETFPHHKHLRESVIASQRPALPDFFGEIQRRLSGRD</sequence>
<gene>
    <name evidence="1" type="ORF">K8G79_03820</name>
</gene>
<dbReference type="EMBL" id="JAIOIU010000039">
    <property type="protein sequence ID" value="MBZ0159254.1"/>
    <property type="molecule type" value="Genomic_DNA"/>
</dbReference>
<evidence type="ECO:0000313" key="2">
    <source>
        <dbReference type="Proteomes" id="UP001197609"/>
    </source>
</evidence>
<comment type="caution">
    <text evidence="1">The sequence shown here is derived from an EMBL/GenBank/DDBJ whole genome shotgun (WGS) entry which is preliminary data.</text>
</comment>
<dbReference type="AlphaFoldDB" id="A0AAJ1ESD4"/>
<name>A0AAJ1ESD4_9BACT</name>
<dbReference type="InterPro" id="IPR045397">
    <property type="entry name" value="TumE-like"/>
</dbReference>
<dbReference type="NCBIfam" id="NF045777">
    <property type="entry name" value="TumE"/>
    <property type="match status" value="1"/>
</dbReference>